<dbReference type="EMBL" id="BPLR01014839">
    <property type="protein sequence ID" value="GIY71672.1"/>
    <property type="molecule type" value="Genomic_DNA"/>
</dbReference>
<dbReference type="AlphaFoldDB" id="A0AAV4VMW5"/>
<evidence type="ECO:0000313" key="2">
    <source>
        <dbReference type="EMBL" id="GIY71672.1"/>
    </source>
</evidence>
<comment type="caution">
    <text evidence="2">The sequence shown here is derived from an EMBL/GenBank/DDBJ whole genome shotgun (WGS) entry which is preliminary data.</text>
</comment>
<dbReference type="Proteomes" id="UP001054945">
    <property type="component" value="Unassembled WGS sequence"/>
</dbReference>
<protein>
    <submittedName>
        <fullName evidence="2">Uncharacterized protein</fullName>
    </submittedName>
</protein>
<evidence type="ECO:0000256" key="1">
    <source>
        <dbReference type="SAM" id="Phobius"/>
    </source>
</evidence>
<accession>A0AAV4VMW5</accession>
<organism evidence="2 3">
    <name type="scientific">Caerostris extrusa</name>
    <name type="common">Bark spider</name>
    <name type="synonym">Caerostris bankana</name>
    <dbReference type="NCBI Taxonomy" id="172846"/>
    <lineage>
        <taxon>Eukaryota</taxon>
        <taxon>Metazoa</taxon>
        <taxon>Ecdysozoa</taxon>
        <taxon>Arthropoda</taxon>
        <taxon>Chelicerata</taxon>
        <taxon>Arachnida</taxon>
        <taxon>Araneae</taxon>
        <taxon>Araneomorphae</taxon>
        <taxon>Entelegynae</taxon>
        <taxon>Araneoidea</taxon>
        <taxon>Araneidae</taxon>
        <taxon>Caerostris</taxon>
    </lineage>
</organism>
<reference evidence="2 3" key="1">
    <citation type="submission" date="2021-06" db="EMBL/GenBank/DDBJ databases">
        <title>Caerostris extrusa draft genome.</title>
        <authorList>
            <person name="Kono N."/>
            <person name="Arakawa K."/>
        </authorList>
    </citation>
    <scope>NUCLEOTIDE SEQUENCE [LARGE SCALE GENOMIC DNA]</scope>
</reference>
<gene>
    <name evidence="2" type="ORF">CEXT_572811</name>
</gene>
<keyword evidence="1" id="KW-1133">Transmembrane helix</keyword>
<sequence>MACPVARICAEFMRFLLVVLWPLCDYISSIVYRLFMGKTEKLPPIKDNILLLSATELAEQIRKKKGQRNGGYFTINVVNSKL</sequence>
<proteinExistence type="predicted"/>
<keyword evidence="3" id="KW-1185">Reference proteome</keyword>
<evidence type="ECO:0000313" key="3">
    <source>
        <dbReference type="Proteomes" id="UP001054945"/>
    </source>
</evidence>
<keyword evidence="1" id="KW-0812">Transmembrane</keyword>
<feature type="transmembrane region" description="Helical" evidence="1">
    <location>
        <begin position="12"/>
        <end position="35"/>
    </location>
</feature>
<name>A0AAV4VMW5_CAEEX</name>
<keyword evidence="1" id="KW-0472">Membrane</keyword>